<feature type="domain" description="Gfo/Idh/MocA-like oxidoreductase N-terminal" evidence="1">
    <location>
        <begin position="3"/>
        <end position="120"/>
    </location>
</feature>
<dbReference type="InterPro" id="IPR036291">
    <property type="entry name" value="NAD(P)-bd_dom_sf"/>
</dbReference>
<proteinExistence type="predicted"/>
<protein>
    <recommendedName>
        <fullName evidence="1">Gfo/Idh/MocA-like oxidoreductase N-terminal domain-containing protein</fullName>
    </recommendedName>
</protein>
<dbReference type="Gene3D" id="3.30.360.10">
    <property type="entry name" value="Dihydrodipicolinate Reductase, domain 2"/>
    <property type="match status" value="1"/>
</dbReference>
<dbReference type="AlphaFoldDB" id="A0A382U490"/>
<dbReference type="SUPFAM" id="SSF51735">
    <property type="entry name" value="NAD(P)-binding Rossmann-fold domains"/>
    <property type="match status" value="1"/>
</dbReference>
<dbReference type="InterPro" id="IPR000683">
    <property type="entry name" value="Gfo/Idh/MocA-like_OxRdtase_N"/>
</dbReference>
<sequence length="251" mass="28705">VTMGFIGCGKIAYYHAQVFKSLNINIAAVASRENSSNLLPFCEKFSIDNKYTNWKTMVEKESLDALWVMIGWDQMDSLLIPLIKTKIPLFLEKPIALSSKRIHEAIDIQVRTNQYLQVGYNRRFYPFVEKIKSIISNGELRSVLVEIPESIDLNNKKLASKLWLVNSSHVMDLLYYFVGPSIIKYKKHKSLTGSIYSSSLNSILETESGIPIHLIAEWNSSNNFGITFFVCNKRISLKPLEIASYYEGYDL</sequence>
<dbReference type="Pfam" id="PF01408">
    <property type="entry name" value="GFO_IDH_MocA"/>
    <property type="match status" value="1"/>
</dbReference>
<evidence type="ECO:0000313" key="2">
    <source>
        <dbReference type="EMBL" id="SVD29100.1"/>
    </source>
</evidence>
<dbReference type="GO" id="GO:0000166">
    <property type="term" value="F:nucleotide binding"/>
    <property type="evidence" value="ECO:0007669"/>
    <property type="project" value="InterPro"/>
</dbReference>
<name>A0A382U490_9ZZZZ</name>
<dbReference type="InterPro" id="IPR051450">
    <property type="entry name" value="Gfo/Idh/MocA_Oxidoreductases"/>
</dbReference>
<feature type="non-terminal residue" evidence="2">
    <location>
        <position position="251"/>
    </location>
</feature>
<dbReference type="EMBL" id="UINC01141395">
    <property type="protein sequence ID" value="SVD29100.1"/>
    <property type="molecule type" value="Genomic_DNA"/>
</dbReference>
<reference evidence="2" key="1">
    <citation type="submission" date="2018-05" db="EMBL/GenBank/DDBJ databases">
        <authorList>
            <person name="Lanie J.A."/>
            <person name="Ng W.-L."/>
            <person name="Kazmierczak K.M."/>
            <person name="Andrzejewski T.M."/>
            <person name="Davidsen T.M."/>
            <person name="Wayne K.J."/>
            <person name="Tettelin H."/>
            <person name="Glass J.I."/>
            <person name="Rusch D."/>
            <person name="Podicherti R."/>
            <person name="Tsui H.-C.T."/>
            <person name="Winkler M.E."/>
        </authorList>
    </citation>
    <scope>NUCLEOTIDE SEQUENCE</scope>
</reference>
<feature type="non-terminal residue" evidence="2">
    <location>
        <position position="1"/>
    </location>
</feature>
<accession>A0A382U490</accession>
<dbReference type="PANTHER" id="PTHR43377:SF1">
    <property type="entry name" value="BILIVERDIN REDUCTASE A"/>
    <property type="match status" value="1"/>
</dbReference>
<dbReference type="Gene3D" id="3.40.50.720">
    <property type="entry name" value="NAD(P)-binding Rossmann-like Domain"/>
    <property type="match status" value="1"/>
</dbReference>
<gene>
    <name evidence="2" type="ORF">METZ01_LOCUS381954</name>
</gene>
<evidence type="ECO:0000259" key="1">
    <source>
        <dbReference type="Pfam" id="PF01408"/>
    </source>
</evidence>
<dbReference type="PANTHER" id="PTHR43377">
    <property type="entry name" value="BILIVERDIN REDUCTASE A"/>
    <property type="match status" value="1"/>
</dbReference>
<organism evidence="2">
    <name type="scientific">marine metagenome</name>
    <dbReference type="NCBI Taxonomy" id="408172"/>
    <lineage>
        <taxon>unclassified sequences</taxon>
        <taxon>metagenomes</taxon>
        <taxon>ecological metagenomes</taxon>
    </lineage>
</organism>